<proteinExistence type="predicted"/>
<protein>
    <recommendedName>
        <fullName evidence="3">DUF4157 domain-containing protein</fullName>
    </recommendedName>
</protein>
<evidence type="ECO:0008006" key="3">
    <source>
        <dbReference type="Google" id="ProtNLM"/>
    </source>
</evidence>
<sequence length="224" mass="25307">MRLITIALVLSLAACGRPLTTGEAALLSQLYGESFATDRARLHNGALVGSVTFKRKKRPRLTCRERIFPEGRDEIVTTSPAAVALFNHVFFAKPFFSKDYMHGYPESMSLYAAMLFSHEATHIWQWQNRATTGCHPLKAAAEHAAVDDPYLFNVSTENRFLDYPYEQQASLVEEYVCCTSLDPEAPRTKRLHIMLSEAFPLTDLHIPQEVSLPWDGAETRNICR</sequence>
<dbReference type="STRING" id="576131.SAMN05444486_101881"/>
<keyword evidence="2" id="KW-1185">Reference proteome</keyword>
<gene>
    <name evidence="1" type="ORF">SAMN05444486_101881</name>
</gene>
<name>A0A1H3I7W3_9RHOB</name>
<accession>A0A1H3I7W3</accession>
<dbReference type="AlphaFoldDB" id="A0A1H3I7W3"/>
<dbReference type="OrthoDB" id="8686772at2"/>
<evidence type="ECO:0000313" key="2">
    <source>
        <dbReference type="Proteomes" id="UP000199026"/>
    </source>
</evidence>
<organism evidence="1 2">
    <name type="scientific">Lentibacter algarum</name>
    <dbReference type="NCBI Taxonomy" id="576131"/>
    <lineage>
        <taxon>Bacteria</taxon>
        <taxon>Pseudomonadati</taxon>
        <taxon>Pseudomonadota</taxon>
        <taxon>Alphaproteobacteria</taxon>
        <taxon>Rhodobacterales</taxon>
        <taxon>Roseobacteraceae</taxon>
        <taxon>Lentibacter</taxon>
    </lineage>
</organism>
<dbReference type="PROSITE" id="PS51257">
    <property type="entry name" value="PROKAR_LIPOPROTEIN"/>
    <property type="match status" value="1"/>
</dbReference>
<dbReference type="EMBL" id="FNPR01000001">
    <property type="protein sequence ID" value="SDY23034.1"/>
    <property type="molecule type" value="Genomic_DNA"/>
</dbReference>
<dbReference type="Proteomes" id="UP000199026">
    <property type="component" value="Unassembled WGS sequence"/>
</dbReference>
<dbReference type="RefSeq" id="WP_089888139.1">
    <property type="nucleotide sequence ID" value="NZ_FNPR01000001.1"/>
</dbReference>
<evidence type="ECO:0000313" key="1">
    <source>
        <dbReference type="EMBL" id="SDY23034.1"/>
    </source>
</evidence>
<reference evidence="1 2" key="1">
    <citation type="submission" date="2016-10" db="EMBL/GenBank/DDBJ databases">
        <authorList>
            <person name="de Groot N.N."/>
        </authorList>
    </citation>
    <scope>NUCLEOTIDE SEQUENCE [LARGE SCALE GENOMIC DNA]</scope>
    <source>
        <strain evidence="1 2">DSM 24677</strain>
    </source>
</reference>
<dbReference type="GeneID" id="78123667"/>